<feature type="region of interest" description="Disordered" evidence="1">
    <location>
        <begin position="45"/>
        <end position="71"/>
    </location>
</feature>
<feature type="region of interest" description="Disordered" evidence="1">
    <location>
        <begin position="106"/>
        <end position="126"/>
    </location>
</feature>
<organism evidence="2 3">
    <name type="scientific">Orbilia brochopaga</name>
    <dbReference type="NCBI Taxonomy" id="3140254"/>
    <lineage>
        <taxon>Eukaryota</taxon>
        <taxon>Fungi</taxon>
        <taxon>Dikarya</taxon>
        <taxon>Ascomycota</taxon>
        <taxon>Pezizomycotina</taxon>
        <taxon>Orbiliomycetes</taxon>
        <taxon>Orbiliales</taxon>
        <taxon>Orbiliaceae</taxon>
        <taxon>Orbilia</taxon>
    </lineage>
</organism>
<accession>A0AAV9UHM4</accession>
<sequence>MEATTSWFDHLTIISEAFSSFTGASWSDAEGEGPDAEPTFLALAFEDPSDPKKPDPTEIPPRLDGERSQVGGEHMVSLPILKDSLKYYEKARRIYERNKEIRRELLEHNQPKQPAAPSKERENIFNIDDMGRRPSMLIQSEDKSDDEEENKPEEQEDQFLDFIGQILKNINNLLNEDNYHYDSNWKSMVRELDIDEGFFFLNIHKIHVGGELYEFLMTAGRHLGEYRLLETWRICTSTELTRFRETHFRKFEDFLKRINWSRLCSQIWREKKLLDLNSEETQEYCQSLLQRRTEPGSEKDEANPPPNKPYLPYIDDLIKATIDSDIQQDFFTDEIMALAQNDSYGGDMILHFLKTNNLEEIWFRLQGDLKRLGSIYQGRKDMTEFLRMRAILHRYVDVFFEVKENTGNENVESGYRIAEDGFSNAMEFLDILSLQDEEEKLRRMAEIFEYEVVRENGFLKLQVPTSDEDSDASDCQSDGGSSGKGGNKRDDHKTFVSEDSDQLTVIPARYVPGLG</sequence>
<evidence type="ECO:0000313" key="2">
    <source>
        <dbReference type="EMBL" id="KAK6341612.1"/>
    </source>
</evidence>
<dbReference type="EMBL" id="JAVHNQ010000007">
    <property type="protein sequence ID" value="KAK6341612.1"/>
    <property type="molecule type" value="Genomic_DNA"/>
</dbReference>
<name>A0AAV9UHM4_9PEZI</name>
<keyword evidence="3" id="KW-1185">Reference proteome</keyword>
<reference evidence="2 3" key="1">
    <citation type="submission" date="2019-10" db="EMBL/GenBank/DDBJ databases">
        <authorList>
            <person name="Palmer J.M."/>
        </authorList>
    </citation>
    <scope>NUCLEOTIDE SEQUENCE [LARGE SCALE GENOMIC DNA]</scope>
    <source>
        <strain evidence="2 3">TWF696</strain>
    </source>
</reference>
<feature type="region of interest" description="Disordered" evidence="1">
    <location>
        <begin position="464"/>
        <end position="500"/>
    </location>
</feature>
<dbReference type="Proteomes" id="UP001375240">
    <property type="component" value="Unassembled WGS sequence"/>
</dbReference>
<gene>
    <name evidence="2" type="ORF">TWF696_008683</name>
</gene>
<feature type="compositionally biased region" description="Basic and acidic residues" evidence="1">
    <location>
        <begin position="487"/>
        <end position="496"/>
    </location>
</feature>
<dbReference type="AlphaFoldDB" id="A0AAV9UHM4"/>
<evidence type="ECO:0000256" key="1">
    <source>
        <dbReference type="SAM" id="MobiDB-lite"/>
    </source>
</evidence>
<feature type="compositionally biased region" description="Basic and acidic residues" evidence="1">
    <location>
        <begin position="49"/>
        <end position="67"/>
    </location>
</feature>
<protein>
    <submittedName>
        <fullName evidence="2">Uncharacterized protein</fullName>
    </submittedName>
</protein>
<proteinExistence type="predicted"/>
<evidence type="ECO:0000313" key="3">
    <source>
        <dbReference type="Proteomes" id="UP001375240"/>
    </source>
</evidence>
<comment type="caution">
    <text evidence="2">The sequence shown here is derived from an EMBL/GenBank/DDBJ whole genome shotgun (WGS) entry which is preliminary data.</text>
</comment>